<evidence type="ECO:0000256" key="3">
    <source>
        <dbReference type="ARBA" id="ARBA00022806"/>
    </source>
</evidence>
<evidence type="ECO:0000256" key="6">
    <source>
        <dbReference type="SAM" id="MobiDB-lite"/>
    </source>
</evidence>
<feature type="domain" description="Helicase ATP-binding" evidence="7">
    <location>
        <begin position="140"/>
        <end position="340"/>
    </location>
</feature>
<dbReference type="GO" id="GO:0003724">
    <property type="term" value="F:RNA helicase activity"/>
    <property type="evidence" value="ECO:0007669"/>
    <property type="project" value="InterPro"/>
</dbReference>
<protein>
    <recommendedName>
        <fullName evidence="12">RNA helicase</fullName>
    </recommendedName>
</protein>
<evidence type="ECO:0000259" key="9">
    <source>
        <dbReference type="PROSITE" id="PS51195"/>
    </source>
</evidence>
<evidence type="ECO:0000313" key="11">
    <source>
        <dbReference type="Proteomes" id="UP001210925"/>
    </source>
</evidence>
<dbReference type="InterPro" id="IPR011545">
    <property type="entry name" value="DEAD/DEAH_box_helicase_dom"/>
</dbReference>
<evidence type="ECO:0000256" key="4">
    <source>
        <dbReference type="ARBA" id="ARBA00022840"/>
    </source>
</evidence>
<feature type="compositionally biased region" description="Basic residues" evidence="6">
    <location>
        <begin position="43"/>
        <end position="55"/>
    </location>
</feature>
<comment type="caution">
    <text evidence="10">The sequence shown here is derived from an EMBL/GenBank/DDBJ whole genome shotgun (WGS) entry which is preliminary data.</text>
</comment>
<dbReference type="PROSITE" id="PS51194">
    <property type="entry name" value="HELICASE_CTER"/>
    <property type="match status" value="1"/>
</dbReference>
<reference evidence="10" key="1">
    <citation type="submission" date="2020-05" db="EMBL/GenBank/DDBJ databases">
        <title>Phylogenomic resolution of chytrid fungi.</title>
        <authorList>
            <person name="Stajich J.E."/>
            <person name="Amses K."/>
            <person name="Simmons R."/>
            <person name="Seto K."/>
            <person name="Myers J."/>
            <person name="Bonds A."/>
            <person name="Quandt C.A."/>
            <person name="Barry K."/>
            <person name="Liu P."/>
            <person name="Grigoriev I."/>
            <person name="Longcore J.E."/>
            <person name="James T.Y."/>
        </authorList>
    </citation>
    <scope>NUCLEOTIDE SEQUENCE</scope>
    <source>
        <strain evidence="10">PLAUS21</strain>
    </source>
</reference>
<dbReference type="AlphaFoldDB" id="A0AAD5UKA2"/>
<evidence type="ECO:0000256" key="2">
    <source>
        <dbReference type="ARBA" id="ARBA00022801"/>
    </source>
</evidence>
<dbReference type="Proteomes" id="UP001210925">
    <property type="component" value="Unassembled WGS sequence"/>
</dbReference>
<organism evidence="10 11">
    <name type="scientific">Boothiomyces macroporosus</name>
    <dbReference type="NCBI Taxonomy" id="261099"/>
    <lineage>
        <taxon>Eukaryota</taxon>
        <taxon>Fungi</taxon>
        <taxon>Fungi incertae sedis</taxon>
        <taxon>Chytridiomycota</taxon>
        <taxon>Chytridiomycota incertae sedis</taxon>
        <taxon>Chytridiomycetes</taxon>
        <taxon>Rhizophydiales</taxon>
        <taxon>Terramycetaceae</taxon>
        <taxon>Boothiomyces</taxon>
    </lineage>
</organism>
<keyword evidence="4" id="KW-0067">ATP-binding</keyword>
<dbReference type="PROSITE" id="PS51195">
    <property type="entry name" value="Q_MOTIF"/>
    <property type="match status" value="1"/>
</dbReference>
<evidence type="ECO:0000313" key="10">
    <source>
        <dbReference type="EMBL" id="KAJ3259798.1"/>
    </source>
</evidence>
<keyword evidence="11" id="KW-1185">Reference proteome</keyword>
<dbReference type="GO" id="GO:0003676">
    <property type="term" value="F:nucleic acid binding"/>
    <property type="evidence" value="ECO:0007669"/>
    <property type="project" value="InterPro"/>
</dbReference>
<dbReference type="InterPro" id="IPR014001">
    <property type="entry name" value="Helicase_ATP-bd"/>
</dbReference>
<dbReference type="InterPro" id="IPR027417">
    <property type="entry name" value="P-loop_NTPase"/>
</dbReference>
<name>A0AAD5UKA2_9FUNG</name>
<dbReference type="GO" id="GO:0016787">
    <property type="term" value="F:hydrolase activity"/>
    <property type="evidence" value="ECO:0007669"/>
    <property type="project" value="UniProtKB-KW"/>
</dbReference>
<dbReference type="InterPro" id="IPR001650">
    <property type="entry name" value="Helicase_C-like"/>
</dbReference>
<dbReference type="CDD" id="cd18787">
    <property type="entry name" value="SF2_C_DEAD"/>
    <property type="match status" value="1"/>
</dbReference>
<dbReference type="GO" id="GO:0005524">
    <property type="term" value="F:ATP binding"/>
    <property type="evidence" value="ECO:0007669"/>
    <property type="project" value="UniProtKB-KW"/>
</dbReference>
<feature type="domain" description="Helicase C-terminal" evidence="8">
    <location>
        <begin position="370"/>
        <end position="502"/>
    </location>
</feature>
<dbReference type="SMART" id="SM00490">
    <property type="entry name" value="HELICc"/>
    <property type="match status" value="1"/>
</dbReference>
<evidence type="ECO:0000256" key="1">
    <source>
        <dbReference type="ARBA" id="ARBA00022741"/>
    </source>
</evidence>
<proteinExistence type="predicted"/>
<feature type="domain" description="DEAD-box RNA helicase Q" evidence="9">
    <location>
        <begin position="99"/>
        <end position="128"/>
    </location>
</feature>
<dbReference type="PANTHER" id="PTHR47960">
    <property type="entry name" value="DEAD-BOX ATP-DEPENDENT RNA HELICASE 50"/>
    <property type="match status" value="1"/>
</dbReference>
<feature type="short sequence motif" description="Q motif" evidence="5">
    <location>
        <begin position="99"/>
        <end position="128"/>
    </location>
</feature>
<dbReference type="SUPFAM" id="SSF52540">
    <property type="entry name" value="P-loop containing nucleoside triphosphate hydrolases"/>
    <property type="match status" value="1"/>
</dbReference>
<keyword evidence="2" id="KW-0378">Hydrolase</keyword>
<dbReference type="Gene3D" id="3.40.50.300">
    <property type="entry name" value="P-loop containing nucleotide triphosphate hydrolases"/>
    <property type="match status" value="2"/>
</dbReference>
<dbReference type="SMART" id="SM00487">
    <property type="entry name" value="DEXDc"/>
    <property type="match status" value="1"/>
</dbReference>
<dbReference type="PROSITE" id="PS51192">
    <property type="entry name" value="HELICASE_ATP_BIND_1"/>
    <property type="match status" value="1"/>
</dbReference>
<evidence type="ECO:0000256" key="5">
    <source>
        <dbReference type="PROSITE-ProRule" id="PRU00552"/>
    </source>
</evidence>
<accession>A0AAD5UKA2</accession>
<evidence type="ECO:0000259" key="8">
    <source>
        <dbReference type="PROSITE" id="PS51194"/>
    </source>
</evidence>
<sequence>MKIGISKFGFPSAFLFAQLKRDYSGIKPTTSASNFTFATKYPRQQKPKQKPKSKPTKKESHIPARLRLAEIKRTEHSQKFELVSDKDPEWQKQQPVKKQAFSEFNLDPDLLEGIKNGLGFHHASQVQQACINTIQENPERNILVGSQTGTLKLTVGSGKTLGYLLPIMNELKQQERNAPPSELIEHFNDGKSNTLSFRKLKRPRAVVLLPSRSLVEQVTKVGKLLSHYCRMRVVGITSRTSKVKELLTSPIDVLITTPTCLLSLVKEHDMALSQTKRIVFDEADTLFDESFNKETLKIIELKSKIEEVRKLEIPMMMVTATFPQTLNNQTKQFDLIRLTTPSLHKTPSNLKQSFLRVGQSTTKNNLLLETLKRAVTDTEKILIFCNRLESVQKVYDFLTSKSYPVFKIDSTQENLKESFKKFQEPGVKIMVATDIASRGIDLDIGHVIIYEFPHTLIDYMHRAGRTARFGKAGRVTSFLGRKDLRLAEAIMKSGGSRLPSKI</sequence>
<dbReference type="InterPro" id="IPR014014">
    <property type="entry name" value="RNA_helicase_DEAD_Q_motif"/>
</dbReference>
<keyword evidence="1" id="KW-0547">Nucleotide-binding</keyword>
<feature type="region of interest" description="Disordered" evidence="6">
    <location>
        <begin position="32"/>
        <end position="62"/>
    </location>
</feature>
<gene>
    <name evidence="10" type="ORF">HK103_001689</name>
</gene>
<evidence type="ECO:0000259" key="7">
    <source>
        <dbReference type="PROSITE" id="PS51192"/>
    </source>
</evidence>
<dbReference type="Pfam" id="PF00271">
    <property type="entry name" value="Helicase_C"/>
    <property type="match status" value="1"/>
</dbReference>
<keyword evidence="3" id="KW-0347">Helicase</keyword>
<dbReference type="EMBL" id="JADGKB010000015">
    <property type="protein sequence ID" value="KAJ3259798.1"/>
    <property type="molecule type" value="Genomic_DNA"/>
</dbReference>
<evidence type="ECO:0008006" key="12">
    <source>
        <dbReference type="Google" id="ProtNLM"/>
    </source>
</evidence>
<dbReference type="Pfam" id="PF00270">
    <property type="entry name" value="DEAD"/>
    <property type="match status" value="1"/>
</dbReference>